<feature type="transmembrane region" description="Helical" evidence="2">
    <location>
        <begin position="12"/>
        <end position="37"/>
    </location>
</feature>
<evidence type="ECO:0000256" key="1">
    <source>
        <dbReference type="ARBA" id="ARBA00022801"/>
    </source>
</evidence>
<dbReference type="CDD" id="cd05827">
    <property type="entry name" value="Sortase_C"/>
    <property type="match status" value="1"/>
</dbReference>
<dbReference type="EMBL" id="JAROCF010000001">
    <property type="protein sequence ID" value="MDN4615364.1"/>
    <property type="molecule type" value="Genomic_DNA"/>
</dbReference>
<sequence length="330" mass="34752">MRATIVRPQGLLIRLLLLLGVAIGLGLILYPAAATWFSDRAHAAQLQSYATTAAGLGEARTNALLREAASYNEHLPYGQLRDPYSTTAPGTPATSASTAYAAYAGQLTVAGNQVMSRITVPAIGLSLPIFHGTSTQTLDKGVGHLFGSSLPVGGPGTHAVLTAHSGLVDATMFTDLHELRRGDTFIVTTLGRALTYRVDRIDIVKPDDISLLRIVPGEDHVTLVTCTPIHVNSHRLLVRGTRVPDSPETARRVAAATAPDAGFPWWLLLLLAPLAASAVFLLLPQRRTPASTLRTPAGSAEPPGVLEQAAFPAALVDTAPTPVQPASLRV</sequence>
<feature type="transmembrane region" description="Helical" evidence="2">
    <location>
        <begin position="263"/>
        <end position="283"/>
    </location>
</feature>
<dbReference type="InterPro" id="IPR005754">
    <property type="entry name" value="Sortase"/>
</dbReference>
<dbReference type="Proteomes" id="UP001174208">
    <property type="component" value="Unassembled WGS sequence"/>
</dbReference>
<keyword evidence="2" id="KW-1133">Transmembrane helix</keyword>
<keyword evidence="4" id="KW-1185">Reference proteome</keyword>
<protein>
    <submittedName>
        <fullName evidence="3">Class C sortase</fullName>
    </submittedName>
</protein>
<dbReference type="Gene3D" id="2.40.260.10">
    <property type="entry name" value="Sortase"/>
    <property type="match status" value="1"/>
</dbReference>
<proteinExistence type="predicted"/>
<gene>
    <name evidence="3" type="ORF">P5G50_12995</name>
</gene>
<evidence type="ECO:0000256" key="2">
    <source>
        <dbReference type="SAM" id="Phobius"/>
    </source>
</evidence>
<comment type="caution">
    <text evidence="3">The sequence shown here is derived from an EMBL/GenBank/DDBJ whole genome shotgun (WGS) entry which is preliminary data.</text>
</comment>
<dbReference type="Pfam" id="PF04203">
    <property type="entry name" value="Sortase"/>
    <property type="match status" value="1"/>
</dbReference>
<reference evidence="3" key="1">
    <citation type="submission" date="2023-06" db="EMBL/GenBank/DDBJ databases">
        <title>MT1 and MT2 Draft Genomes of Novel Species.</title>
        <authorList>
            <person name="Venkateswaran K."/>
        </authorList>
    </citation>
    <scope>NUCLEOTIDE SEQUENCE</scope>
    <source>
        <strain evidence="3">F6_8S_P_1B</strain>
    </source>
</reference>
<dbReference type="RefSeq" id="WP_301208449.1">
    <property type="nucleotide sequence ID" value="NZ_JAROCF010000001.1"/>
</dbReference>
<dbReference type="InterPro" id="IPR023365">
    <property type="entry name" value="Sortase_dom-sf"/>
</dbReference>
<dbReference type="NCBIfam" id="NF033745">
    <property type="entry name" value="class_C_sortase"/>
    <property type="match status" value="1"/>
</dbReference>
<evidence type="ECO:0000313" key="4">
    <source>
        <dbReference type="Proteomes" id="UP001174208"/>
    </source>
</evidence>
<dbReference type="NCBIfam" id="TIGR01076">
    <property type="entry name" value="sortase_fam"/>
    <property type="match status" value="1"/>
</dbReference>
<evidence type="ECO:0000313" key="3">
    <source>
        <dbReference type="EMBL" id="MDN4615364.1"/>
    </source>
</evidence>
<name>A0ABT8KD23_9MICO</name>
<keyword evidence="2" id="KW-0812">Transmembrane</keyword>
<accession>A0ABT8KD23</accession>
<keyword evidence="2" id="KW-0472">Membrane</keyword>
<keyword evidence="1" id="KW-0378">Hydrolase</keyword>
<dbReference type="InterPro" id="IPR042002">
    <property type="entry name" value="Sortase_C"/>
</dbReference>
<dbReference type="SUPFAM" id="SSF63817">
    <property type="entry name" value="Sortase"/>
    <property type="match status" value="1"/>
</dbReference>
<organism evidence="3 4">
    <name type="scientific">Leifsonia williamsii</name>
    <dbReference type="NCBI Taxonomy" id="3035919"/>
    <lineage>
        <taxon>Bacteria</taxon>
        <taxon>Bacillati</taxon>
        <taxon>Actinomycetota</taxon>
        <taxon>Actinomycetes</taxon>
        <taxon>Micrococcales</taxon>
        <taxon>Microbacteriaceae</taxon>
        <taxon>Leifsonia</taxon>
    </lineage>
</organism>